<keyword evidence="9" id="KW-0206">Cytoskeleton</keyword>
<dbReference type="GO" id="GO:0015631">
    <property type="term" value="F:tubulin binding"/>
    <property type="evidence" value="ECO:0007669"/>
    <property type="project" value="TreeGrafter"/>
</dbReference>
<keyword evidence="12" id="KW-1185">Reference proteome</keyword>
<dbReference type="PANTHER" id="PTHR12241">
    <property type="entry name" value="TUBULIN POLYGLUTAMYLASE"/>
    <property type="match status" value="1"/>
</dbReference>
<evidence type="ECO:0000256" key="4">
    <source>
        <dbReference type="ARBA" id="ARBA00022598"/>
    </source>
</evidence>
<dbReference type="PROSITE" id="PS51221">
    <property type="entry name" value="TTL"/>
    <property type="match status" value="1"/>
</dbReference>
<evidence type="ECO:0000313" key="11">
    <source>
        <dbReference type="EMBL" id="KAF7247569.1"/>
    </source>
</evidence>
<evidence type="ECO:0000256" key="7">
    <source>
        <dbReference type="ARBA" id="ARBA00022840"/>
    </source>
</evidence>
<reference evidence="11" key="1">
    <citation type="submission" date="2019-07" db="EMBL/GenBank/DDBJ databases">
        <title>Annotation for the trematode Paragonimus miyazaki's.</title>
        <authorList>
            <person name="Choi Y.-J."/>
        </authorList>
    </citation>
    <scope>NUCLEOTIDE SEQUENCE</scope>
    <source>
        <strain evidence="11">Japan</strain>
    </source>
</reference>
<dbReference type="GO" id="GO:0005874">
    <property type="term" value="C:microtubule"/>
    <property type="evidence" value="ECO:0007669"/>
    <property type="project" value="UniProtKB-KW"/>
</dbReference>
<dbReference type="GO" id="GO:0070740">
    <property type="term" value="F:tubulin-glutamic acid ligase activity"/>
    <property type="evidence" value="ECO:0007669"/>
    <property type="project" value="TreeGrafter"/>
</dbReference>
<accession>A0A8S9YM07</accession>
<comment type="subcellular location">
    <subcellularLocation>
        <location evidence="1">Cytoplasm</location>
        <location evidence="1">Cytoskeleton</location>
        <location evidence="1">Cilium basal body</location>
    </subcellularLocation>
</comment>
<dbReference type="PANTHER" id="PTHR12241:SF31">
    <property type="entry name" value="POLYGLUTAMYLASE COMPLEX SUBUNIT TTLL1"/>
    <property type="match status" value="1"/>
</dbReference>
<evidence type="ECO:0000256" key="3">
    <source>
        <dbReference type="ARBA" id="ARBA00022490"/>
    </source>
</evidence>
<dbReference type="InterPro" id="IPR004344">
    <property type="entry name" value="TTL/TTLL_fam"/>
</dbReference>
<dbReference type="GO" id="GO:0000226">
    <property type="term" value="P:microtubule cytoskeleton organization"/>
    <property type="evidence" value="ECO:0007669"/>
    <property type="project" value="TreeGrafter"/>
</dbReference>
<keyword evidence="7" id="KW-0067">ATP-binding</keyword>
<keyword evidence="4" id="KW-0436">Ligase</keyword>
<keyword evidence="6" id="KW-0547">Nucleotide-binding</keyword>
<keyword evidence="8" id="KW-0969">Cilium</keyword>
<dbReference type="GO" id="GO:0036064">
    <property type="term" value="C:ciliary basal body"/>
    <property type="evidence" value="ECO:0007669"/>
    <property type="project" value="TreeGrafter"/>
</dbReference>
<dbReference type="GO" id="GO:0005524">
    <property type="term" value="F:ATP binding"/>
    <property type="evidence" value="ECO:0007669"/>
    <property type="project" value="UniProtKB-KW"/>
</dbReference>
<dbReference type="Proteomes" id="UP000822476">
    <property type="component" value="Unassembled WGS sequence"/>
</dbReference>
<keyword evidence="10" id="KW-0966">Cell projection</keyword>
<evidence type="ECO:0000256" key="1">
    <source>
        <dbReference type="ARBA" id="ARBA00004120"/>
    </source>
</evidence>
<proteinExistence type="inferred from homology"/>
<dbReference type="OrthoDB" id="202825at2759"/>
<evidence type="ECO:0000256" key="6">
    <source>
        <dbReference type="ARBA" id="ARBA00022741"/>
    </source>
</evidence>
<evidence type="ECO:0000256" key="9">
    <source>
        <dbReference type="ARBA" id="ARBA00023212"/>
    </source>
</evidence>
<protein>
    <submittedName>
        <fullName evidence="11">Uncharacterized protein</fullName>
    </submittedName>
</protein>
<dbReference type="Pfam" id="PF03133">
    <property type="entry name" value="TTL"/>
    <property type="match status" value="1"/>
</dbReference>
<keyword evidence="5" id="KW-0493">Microtubule</keyword>
<keyword evidence="3" id="KW-0963">Cytoplasm</keyword>
<gene>
    <name evidence="11" type="ORF">EG68_09703</name>
</gene>
<evidence type="ECO:0000313" key="12">
    <source>
        <dbReference type="Proteomes" id="UP000822476"/>
    </source>
</evidence>
<comment type="caution">
    <text evidence="11">The sequence shown here is derived from an EMBL/GenBank/DDBJ whole genome shotgun (WGS) entry which is preliminary data.</text>
</comment>
<dbReference type="EMBL" id="JTDE01005770">
    <property type="protein sequence ID" value="KAF7247569.1"/>
    <property type="molecule type" value="Genomic_DNA"/>
</dbReference>
<dbReference type="AlphaFoldDB" id="A0A8S9YM07"/>
<sequence>MLANRNVPGVIKWRLYEFAKMSRLKFATDVDKSVISSNCETRGWTLSSPDDDWNFFWASVQSVRTIFNSDTGYRLSDNQIVNHFPNHFELTRKDMMVKNIKRYRRDLEREGSPLAARDECGRYIYLDFIPKNSKETLLPHG</sequence>
<evidence type="ECO:0000256" key="5">
    <source>
        <dbReference type="ARBA" id="ARBA00022701"/>
    </source>
</evidence>
<organism evidence="11 12">
    <name type="scientific">Paragonimus skrjabini miyazakii</name>
    <dbReference type="NCBI Taxonomy" id="59628"/>
    <lineage>
        <taxon>Eukaryota</taxon>
        <taxon>Metazoa</taxon>
        <taxon>Spiralia</taxon>
        <taxon>Lophotrochozoa</taxon>
        <taxon>Platyhelminthes</taxon>
        <taxon>Trematoda</taxon>
        <taxon>Digenea</taxon>
        <taxon>Plagiorchiida</taxon>
        <taxon>Troglotremata</taxon>
        <taxon>Troglotrematidae</taxon>
        <taxon>Paragonimus</taxon>
    </lineage>
</organism>
<name>A0A8S9YM07_9TREM</name>
<evidence type="ECO:0000256" key="10">
    <source>
        <dbReference type="ARBA" id="ARBA00023273"/>
    </source>
</evidence>
<comment type="similarity">
    <text evidence="2">Belongs to the tubulin polyglutamylase family.</text>
</comment>
<evidence type="ECO:0000256" key="8">
    <source>
        <dbReference type="ARBA" id="ARBA00023069"/>
    </source>
</evidence>
<evidence type="ECO:0000256" key="2">
    <source>
        <dbReference type="ARBA" id="ARBA00006118"/>
    </source>
</evidence>